<sequence>MPFKSEKQRKYLWANEPEIARDWTDTYGSRIHKLHGGITHPDGRRGFFAGAEKEAREEGKAMSPGTSATGGGRDGPTPKDTPDGNWFERNIYDRRPHDVAARNKHIQNLSKVDIDKLIAAGVWQPGEEEDYFEGSWIGDSPITSAESLKQLQDLTGYTGGRSASDPRSPHYTGPGGGAVDPYPYTGIASQPATTAATTTASTGLGGGHFQVPIDLLVNQQRAAEGGIIGSVGGMSRPKYQQGNMVGEGIDFEGAMLQSKEIIAELYNALIAQGLSPQEAMEELKRMFEGIRAQGPEEWPRSPDQGPAQTPMPQLGIGLRDAGPQMSRPPAGRREFPRTQSPAWPGGRELLSEQLGDWEFAEGVSEADKKDANQ</sequence>
<reference evidence="2" key="1">
    <citation type="submission" date="2018-05" db="EMBL/GenBank/DDBJ databases">
        <authorList>
            <person name="Lanie J.A."/>
            <person name="Ng W.-L."/>
            <person name="Kazmierczak K.M."/>
            <person name="Andrzejewski T.M."/>
            <person name="Davidsen T.M."/>
            <person name="Wayne K.J."/>
            <person name="Tettelin H."/>
            <person name="Glass J.I."/>
            <person name="Rusch D."/>
            <person name="Podicherti R."/>
            <person name="Tsui H.-C.T."/>
            <person name="Winkler M.E."/>
        </authorList>
    </citation>
    <scope>NUCLEOTIDE SEQUENCE</scope>
</reference>
<accession>A0A382M6G0</accession>
<organism evidence="2">
    <name type="scientific">marine metagenome</name>
    <dbReference type="NCBI Taxonomy" id="408172"/>
    <lineage>
        <taxon>unclassified sequences</taxon>
        <taxon>metagenomes</taxon>
        <taxon>ecological metagenomes</taxon>
    </lineage>
</organism>
<proteinExistence type="predicted"/>
<feature type="region of interest" description="Disordered" evidence="1">
    <location>
        <begin position="294"/>
        <end position="373"/>
    </location>
</feature>
<gene>
    <name evidence="2" type="ORF">METZ01_LOCUS295665</name>
</gene>
<feature type="region of interest" description="Disordered" evidence="1">
    <location>
        <begin position="156"/>
        <end position="179"/>
    </location>
</feature>
<dbReference type="AlphaFoldDB" id="A0A382M6G0"/>
<dbReference type="EMBL" id="UINC01090667">
    <property type="protein sequence ID" value="SVC42811.1"/>
    <property type="molecule type" value="Genomic_DNA"/>
</dbReference>
<feature type="region of interest" description="Disordered" evidence="1">
    <location>
        <begin position="52"/>
        <end position="86"/>
    </location>
</feature>
<name>A0A382M6G0_9ZZZZ</name>
<feature type="non-terminal residue" evidence="2">
    <location>
        <position position="373"/>
    </location>
</feature>
<evidence type="ECO:0000256" key="1">
    <source>
        <dbReference type="SAM" id="MobiDB-lite"/>
    </source>
</evidence>
<evidence type="ECO:0000313" key="2">
    <source>
        <dbReference type="EMBL" id="SVC42811.1"/>
    </source>
</evidence>
<protein>
    <submittedName>
        <fullName evidence="2">Uncharacterized protein</fullName>
    </submittedName>
</protein>